<comment type="similarity">
    <text evidence="11">Belongs to the EPSP synthase family. MurA subfamily.</text>
</comment>
<evidence type="ECO:0000256" key="6">
    <source>
        <dbReference type="ARBA" id="ARBA00022960"/>
    </source>
</evidence>
<comment type="caution">
    <text evidence="17">The sequence shown here is derived from an EMBL/GenBank/DDBJ whole genome shotgun (WGS) entry which is preliminary data.</text>
</comment>
<evidence type="ECO:0000256" key="13">
    <source>
        <dbReference type="ARBA" id="ARBA00039754"/>
    </source>
</evidence>
<keyword evidence="5 17" id="KW-0808">Transferase</keyword>
<comment type="catalytic activity">
    <reaction evidence="15">
        <text>phosphoenolpyruvate + UDP-N-acetyl-alpha-D-glucosamine = UDP-N-acetyl-3-O-(1-carboxyvinyl)-alpha-D-glucosamine + phosphate</text>
        <dbReference type="Rhea" id="RHEA:18681"/>
        <dbReference type="ChEBI" id="CHEBI:43474"/>
        <dbReference type="ChEBI" id="CHEBI:57705"/>
        <dbReference type="ChEBI" id="CHEBI:58702"/>
        <dbReference type="ChEBI" id="CHEBI:68483"/>
        <dbReference type="EC" id="2.5.1.7"/>
    </reaction>
</comment>
<evidence type="ECO:0000256" key="15">
    <source>
        <dbReference type="ARBA" id="ARBA00047527"/>
    </source>
</evidence>
<dbReference type="GO" id="GO:0008760">
    <property type="term" value="F:UDP-N-acetylglucosamine 1-carboxyvinyltransferase activity"/>
    <property type="evidence" value="ECO:0007669"/>
    <property type="project" value="UniProtKB-EC"/>
</dbReference>
<keyword evidence="4" id="KW-0132">Cell division</keyword>
<dbReference type="SUPFAM" id="SSF55205">
    <property type="entry name" value="EPT/RTPC-like"/>
    <property type="match status" value="1"/>
</dbReference>
<keyword evidence="6" id="KW-0133">Cell shape</keyword>
<gene>
    <name evidence="17" type="ORF">NT03LS_2868</name>
</gene>
<feature type="non-terminal residue" evidence="17">
    <location>
        <position position="1"/>
    </location>
</feature>
<dbReference type="GO" id="GO:0005737">
    <property type="term" value="C:cytoplasm"/>
    <property type="evidence" value="ECO:0007669"/>
    <property type="project" value="UniProtKB-SubCell"/>
</dbReference>
<dbReference type="GO" id="GO:0071555">
    <property type="term" value="P:cell wall organization"/>
    <property type="evidence" value="ECO:0007669"/>
    <property type="project" value="UniProtKB-KW"/>
</dbReference>
<dbReference type="Pfam" id="PF00275">
    <property type="entry name" value="EPSP_synthase"/>
    <property type="match status" value="1"/>
</dbReference>
<dbReference type="EMBL" id="ADXJ01000942">
    <property type="protein sequence ID" value="EFR99051.1"/>
    <property type="molecule type" value="Genomic_DNA"/>
</dbReference>
<dbReference type="Gene3D" id="3.65.10.10">
    <property type="entry name" value="Enolpyruvate transferase domain"/>
    <property type="match status" value="1"/>
</dbReference>
<organism evidence="17">
    <name type="scientific">Listeria seeligeri FSL N1-067</name>
    <dbReference type="NCBI Taxonomy" id="702453"/>
    <lineage>
        <taxon>Bacteria</taxon>
        <taxon>Bacillati</taxon>
        <taxon>Bacillota</taxon>
        <taxon>Bacilli</taxon>
        <taxon>Bacillales</taxon>
        <taxon>Listeriaceae</taxon>
        <taxon>Listeria</taxon>
    </lineage>
</organism>
<proteinExistence type="inferred from homology"/>
<keyword evidence="7" id="KW-0573">Peptidoglycan synthesis</keyword>
<protein>
    <recommendedName>
        <fullName evidence="13">UDP-N-acetylglucosamine 1-carboxyvinyltransferase</fullName>
        <ecNumber evidence="12">2.5.1.7</ecNumber>
    </recommendedName>
    <alternativeName>
        <fullName evidence="14">UDP-N-acetylglucosamine enolpyruvyl transferase</fullName>
    </alternativeName>
</protein>
<evidence type="ECO:0000256" key="14">
    <source>
        <dbReference type="ARBA" id="ARBA00042842"/>
    </source>
</evidence>
<sequence length="51" mass="5333">GAALVIAGLLADGQTEIHGVEHIERGYSKIIEKLTAIGADITRSSTVETNI</sequence>
<name>E3ZTK3_LISSE</name>
<dbReference type="InterPro" id="IPR036968">
    <property type="entry name" value="Enolpyruvate_Tfrase_sf"/>
</dbReference>
<dbReference type="InterPro" id="IPR050068">
    <property type="entry name" value="MurA_subfamily"/>
</dbReference>
<evidence type="ECO:0000256" key="5">
    <source>
        <dbReference type="ARBA" id="ARBA00022679"/>
    </source>
</evidence>
<dbReference type="InterPro" id="IPR013792">
    <property type="entry name" value="RNA3'P_cycl/enolpyr_Trfase_a/b"/>
</dbReference>
<keyword evidence="9" id="KW-0961">Cell wall biogenesis/degradation</keyword>
<dbReference type="AlphaFoldDB" id="E3ZTK3"/>
<evidence type="ECO:0000256" key="8">
    <source>
        <dbReference type="ARBA" id="ARBA00023306"/>
    </source>
</evidence>
<evidence type="ECO:0000256" key="9">
    <source>
        <dbReference type="ARBA" id="ARBA00023316"/>
    </source>
</evidence>
<dbReference type="PANTHER" id="PTHR43783">
    <property type="entry name" value="UDP-N-ACETYLGLUCOSAMINE 1-CARBOXYVINYLTRANSFERASE"/>
    <property type="match status" value="1"/>
</dbReference>
<evidence type="ECO:0000256" key="4">
    <source>
        <dbReference type="ARBA" id="ARBA00022618"/>
    </source>
</evidence>
<dbReference type="InterPro" id="IPR001986">
    <property type="entry name" value="Enolpyruvate_Tfrase_dom"/>
</dbReference>
<evidence type="ECO:0000256" key="12">
    <source>
        <dbReference type="ARBA" id="ARBA00039108"/>
    </source>
</evidence>
<evidence type="ECO:0000256" key="11">
    <source>
        <dbReference type="ARBA" id="ARBA00038367"/>
    </source>
</evidence>
<evidence type="ECO:0000256" key="3">
    <source>
        <dbReference type="ARBA" id="ARBA00022490"/>
    </source>
</evidence>
<feature type="domain" description="Enolpyruvate transferase" evidence="16">
    <location>
        <begin position="1"/>
        <end position="34"/>
    </location>
</feature>
<keyword evidence="8" id="KW-0131">Cell cycle</keyword>
<dbReference type="PANTHER" id="PTHR43783:SF2">
    <property type="entry name" value="UDP-N-ACETYLGLUCOSAMINE 1-CARBOXYVINYLTRANSFERASE 2"/>
    <property type="match status" value="1"/>
</dbReference>
<reference evidence="17" key="1">
    <citation type="journal article" date="2010" name="Microbiol. Resour. Announc.">
        <title>Comparative genomics of the bacterial genus Listeria: Genome evolution is characterized by limited gene acquisition and limited gene loss.</title>
        <authorList>
            <person name="den Bakker H.C."/>
            <person name="Cummings C.A."/>
            <person name="Ferreira V."/>
            <person name="Vatta P."/>
            <person name="Orsi R.H."/>
            <person name="Degoricija L."/>
            <person name="Barker M."/>
            <person name="Petrauskene O."/>
            <person name="Furtado M.R."/>
            <person name="Wiedmann M."/>
        </authorList>
    </citation>
    <scope>NUCLEOTIDE SEQUENCE [LARGE SCALE GENOMIC DNA]</scope>
    <source>
        <strain evidence="17">FSL N1-067</strain>
    </source>
</reference>
<dbReference type="GO" id="GO:0051301">
    <property type="term" value="P:cell division"/>
    <property type="evidence" value="ECO:0007669"/>
    <property type="project" value="UniProtKB-KW"/>
</dbReference>
<evidence type="ECO:0000313" key="17">
    <source>
        <dbReference type="EMBL" id="EFR99051.1"/>
    </source>
</evidence>
<comment type="subcellular location">
    <subcellularLocation>
        <location evidence="1">Cytoplasm</location>
    </subcellularLocation>
</comment>
<keyword evidence="10" id="KW-0670">Pyruvate</keyword>
<dbReference type="EC" id="2.5.1.7" evidence="12"/>
<dbReference type="GO" id="GO:0009252">
    <property type="term" value="P:peptidoglycan biosynthetic process"/>
    <property type="evidence" value="ECO:0007669"/>
    <property type="project" value="UniProtKB-KW"/>
</dbReference>
<dbReference type="Proteomes" id="UP000004302">
    <property type="component" value="Chromosome"/>
</dbReference>
<keyword evidence="3" id="KW-0963">Cytoplasm</keyword>
<dbReference type="HOGENOM" id="CLU_3111065_0_0_9"/>
<evidence type="ECO:0000256" key="7">
    <source>
        <dbReference type="ARBA" id="ARBA00022984"/>
    </source>
</evidence>
<evidence type="ECO:0000256" key="2">
    <source>
        <dbReference type="ARBA" id="ARBA00004752"/>
    </source>
</evidence>
<comment type="pathway">
    <text evidence="2">Cell wall biogenesis; peptidoglycan biosynthesis.</text>
</comment>
<evidence type="ECO:0000259" key="16">
    <source>
        <dbReference type="Pfam" id="PF00275"/>
    </source>
</evidence>
<evidence type="ECO:0000256" key="10">
    <source>
        <dbReference type="ARBA" id="ARBA00023317"/>
    </source>
</evidence>
<dbReference type="PATRIC" id="fig|702453.3.peg.2409"/>
<dbReference type="GO" id="GO:0008360">
    <property type="term" value="P:regulation of cell shape"/>
    <property type="evidence" value="ECO:0007669"/>
    <property type="project" value="UniProtKB-KW"/>
</dbReference>
<evidence type="ECO:0000256" key="1">
    <source>
        <dbReference type="ARBA" id="ARBA00004496"/>
    </source>
</evidence>
<accession>E3ZTK3</accession>